<accession>A0A8J3TX87</accession>
<feature type="transmembrane region" description="Helical" evidence="3">
    <location>
        <begin position="36"/>
        <end position="57"/>
    </location>
</feature>
<dbReference type="EMBL" id="BOOO01000011">
    <property type="protein sequence ID" value="GII28815.1"/>
    <property type="molecule type" value="Genomic_DNA"/>
</dbReference>
<comment type="caution">
    <text evidence="5">The sequence shown here is derived from an EMBL/GenBank/DDBJ whole genome shotgun (WGS) entry which is preliminary data.</text>
</comment>
<protein>
    <recommendedName>
        <fullName evidence="4">Cell envelope-related transcriptional attenuator domain-containing protein</fullName>
    </recommendedName>
</protein>
<evidence type="ECO:0000256" key="1">
    <source>
        <dbReference type="ARBA" id="ARBA00006068"/>
    </source>
</evidence>
<feature type="transmembrane region" description="Helical" evidence="3">
    <location>
        <begin position="69"/>
        <end position="89"/>
    </location>
</feature>
<dbReference type="AlphaFoldDB" id="A0A8J3TX87"/>
<dbReference type="NCBIfam" id="TIGR00350">
    <property type="entry name" value="lytR_cpsA_psr"/>
    <property type="match status" value="1"/>
</dbReference>
<proteinExistence type="inferred from homology"/>
<feature type="region of interest" description="Disordered" evidence="2">
    <location>
        <begin position="421"/>
        <end position="452"/>
    </location>
</feature>
<organism evidence="5 6">
    <name type="scientific">Planotetraspora mira</name>
    <dbReference type="NCBI Taxonomy" id="58121"/>
    <lineage>
        <taxon>Bacteria</taxon>
        <taxon>Bacillati</taxon>
        <taxon>Actinomycetota</taxon>
        <taxon>Actinomycetes</taxon>
        <taxon>Streptosporangiales</taxon>
        <taxon>Streptosporangiaceae</taxon>
        <taxon>Planotetraspora</taxon>
    </lineage>
</organism>
<evidence type="ECO:0000259" key="4">
    <source>
        <dbReference type="Pfam" id="PF03816"/>
    </source>
</evidence>
<name>A0A8J3TX87_9ACTN</name>
<keyword evidence="6" id="KW-1185">Reference proteome</keyword>
<feature type="transmembrane region" description="Helical" evidence="3">
    <location>
        <begin position="12"/>
        <end position="29"/>
    </location>
</feature>
<keyword evidence="3" id="KW-0472">Membrane</keyword>
<evidence type="ECO:0000256" key="3">
    <source>
        <dbReference type="SAM" id="Phobius"/>
    </source>
</evidence>
<dbReference type="Pfam" id="PF03816">
    <property type="entry name" value="LytR_cpsA_psr"/>
    <property type="match status" value="1"/>
</dbReference>
<evidence type="ECO:0000313" key="6">
    <source>
        <dbReference type="Proteomes" id="UP000650628"/>
    </source>
</evidence>
<evidence type="ECO:0000313" key="5">
    <source>
        <dbReference type="EMBL" id="GII28815.1"/>
    </source>
</evidence>
<dbReference type="PANTHER" id="PTHR33392">
    <property type="entry name" value="POLYISOPRENYL-TEICHOIC ACID--PEPTIDOGLYCAN TEICHOIC ACID TRANSFERASE TAGU"/>
    <property type="match status" value="1"/>
</dbReference>
<keyword evidence="3" id="KW-0812">Transmembrane</keyword>
<comment type="similarity">
    <text evidence="1">Belongs to the LytR/CpsA/Psr (LCP) family.</text>
</comment>
<dbReference type="Gene3D" id="3.40.630.190">
    <property type="entry name" value="LCP protein"/>
    <property type="match status" value="1"/>
</dbReference>
<reference evidence="5 6" key="1">
    <citation type="submission" date="2021-01" db="EMBL/GenBank/DDBJ databases">
        <title>Whole genome shotgun sequence of Planotetraspora mira NBRC 15435.</title>
        <authorList>
            <person name="Komaki H."/>
            <person name="Tamura T."/>
        </authorList>
    </citation>
    <scope>NUCLEOTIDE SEQUENCE [LARGE SCALE GENOMIC DNA]</scope>
    <source>
        <strain evidence="5 6">NBRC 15435</strain>
    </source>
</reference>
<sequence>MRGERTAVCRVLALTLGSAILWGLAHLIAGRTRAGLALATLYVMVLGTSMTAVTALRPALFRLLVQPEWLGRLIIAALSVAVLWSAVVVRSYLLVRPAEMSVGARRLTRGVVALTCVTLIAPLAVASRIAYVSRDVLTALFASGPEQDGLWGGRTRLNILLVGADAARNRPGARTDSLTVASVDTRTGQTVLFGLPRNLEHVPLPPGPARDMFPWGFPGGGTTTPGLLNEVYEWGADHPETGPGLEAHDRGIALLKGTVSEILGIPVHYYAMVDMRGFRQVIDAMGGVRVTIRQDIPYGLEGGVLLAGTRLLDGEQALWFGRSRTGSDDYVRMARQKCLLNDVAKQADAMTVLRGFERIADAAKQYVRTDLPQQLLPALVELSQKVRATAIRSLSFVPPLINTADPDWWLIKKRVAQALAGRPRPSRTAAPASSPSPAAIPATTPQPLDAIC</sequence>
<keyword evidence="3" id="KW-1133">Transmembrane helix</keyword>
<feature type="domain" description="Cell envelope-related transcriptional attenuator" evidence="4">
    <location>
        <begin position="174"/>
        <end position="347"/>
    </location>
</feature>
<feature type="transmembrane region" description="Helical" evidence="3">
    <location>
        <begin position="110"/>
        <end position="131"/>
    </location>
</feature>
<gene>
    <name evidence="5" type="ORF">Pmi06nite_22570</name>
</gene>
<dbReference type="InterPro" id="IPR050922">
    <property type="entry name" value="LytR/CpsA/Psr_CW_biosynth"/>
</dbReference>
<dbReference type="InterPro" id="IPR004474">
    <property type="entry name" value="LytR_CpsA_psr"/>
</dbReference>
<dbReference type="Proteomes" id="UP000650628">
    <property type="component" value="Unassembled WGS sequence"/>
</dbReference>
<evidence type="ECO:0000256" key="2">
    <source>
        <dbReference type="SAM" id="MobiDB-lite"/>
    </source>
</evidence>
<dbReference type="PANTHER" id="PTHR33392:SF6">
    <property type="entry name" value="POLYISOPRENYL-TEICHOIC ACID--PEPTIDOGLYCAN TEICHOIC ACID TRANSFERASE TAGU"/>
    <property type="match status" value="1"/>
</dbReference>
<dbReference type="RefSeq" id="WP_203952847.1">
    <property type="nucleotide sequence ID" value="NZ_BOOO01000011.1"/>
</dbReference>
<feature type="compositionally biased region" description="Low complexity" evidence="2">
    <location>
        <begin position="421"/>
        <end position="445"/>
    </location>
</feature>